<name>A0A8X6UJ00_NEPPI</name>
<organism evidence="1 2">
    <name type="scientific">Nephila pilipes</name>
    <name type="common">Giant wood spider</name>
    <name type="synonym">Nephila maculata</name>
    <dbReference type="NCBI Taxonomy" id="299642"/>
    <lineage>
        <taxon>Eukaryota</taxon>
        <taxon>Metazoa</taxon>
        <taxon>Ecdysozoa</taxon>
        <taxon>Arthropoda</taxon>
        <taxon>Chelicerata</taxon>
        <taxon>Arachnida</taxon>
        <taxon>Araneae</taxon>
        <taxon>Araneomorphae</taxon>
        <taxon>Entelegynae</taxon>
        <taxon>Araneoidea</taxon>
        <taxon>Nephilidae</taxon>
        <taxon>Nephila</taxon>
    </lineage>
</organism>
<dbReference type="Proteomes" id="UP000887013">
    <property type="component" value="Unassembled WGS sequence"/>
</dbReference>
<comment type="caution">
    <text evidence="1">The sequence shown here is derived from an EMBL/GenBank/DDBJ whole genome shotgun (WGS) entry which is preliminary data.</text>
</comment>
<sequence>MMNKKSRSGRRKYSIDLIAVMDCIAPSSKLRTLCYSVNGIIQQLIGFFLGTVDCVLEFFVLGFSLQNSIGPSYSEIVDRHRSSNLYNLSSLP</sequence>
<reference evidence="1" key="1">
    <citation type="submission" date="2020-08" db="EMBL/GenBank/DDBJ databases">
        <title>Multicomponent nature underlies the extraordinary mechanical properties of spider dragline silk.</title>
        <authorList>
            <person name="Kono N."/>
            <person name="Nakamura H."/>
            <person name="Mori M."/>
            <person name="Yoshida Y."/>
            <person name="Ohtoshi R."/>
            <person name="Malay A.D."/>
            <person name="Moran D.A.P."/>
            <person name="Tomita M."/>
            <person name="Numata K."/>
            <person name="Arakawa K."/>
        </authorList>
    </citation>
    <scope>NUCLEOTIDE SEQUENCE</scope>
</reference>
<proteinExistence type="predicted"/>
<gene>
    <name evidence="1" type="ORF">NPIL_474581</name>
</gene>
<evidence type="ECO:0000313" key="1">
    <source>
        <dbReference type="EMBL" id="GFU19766.1"/>
    </source>
</evidence>
<protein>
    <submittedName>
        <fullName evidence="1">Uncharacterized protein</fullName>
    </submittedName>
</protein>
<accession>A0A8X6UJ00</accession>
<dbReference type="EMBL" id="BMAW01127113">
    <property type="protein sequence ID" value="GFU19766.1"/>
    <property type="molecule type" value="Genomic_DNA"/>
</dbReference>
<dbReference type="AlphaFoldDB" id="A0A8X6UJ00"/>
<evidence type="ECO:0000313" key="2">
    <source>
        <dbReference type="Proteomes" id="UP000887013"/>
    </source>
</evidence>
<keyword evidence="2" id="KW-1185">Reference proteome</keyword>